<dbReference type="SUPFAM" id="SSF52113">
    <property type="entry name" value="BRCT domain"/>
    <property type="match status" value="6"/>
</dbReference>
<dbReference type="Pfam" id="PF12738">
    <property type="entry name" value="PTCB-BRCT"/>
    <property type="match status" value="2"/>
</dbReference>
<dbReference type="EMBL" id="JAWJWE010000036">
    <property type="protein sequence ID" value="KAK6628686.1"/>
    <property type="molecule type" value="Genomic_DNA"/>
</dbReference>
<feature type="domain" description="BRCT" evidence="3">
    <location>
        <begin position="1037"/>
        <end position="1090"/>
    </location>
</feature>
<accession>A0AAN8S979</accession>
<evidence type="ECO:0000313" key="5">
    <source>
        <dbReference type="Proteomes" id="UP001372834"/>
    </source>
</evidence>
<dbReference type="SMART" id="SM00292">
    <property type="entry name" value="BRCT"/>
    <property type="match status" value="7"/>
</dbReference>
<gene>
    <name evidence="4" type="ORF">RUM43_002501</name>
</gene>
<dbReference type="AlphaFoldDB" id="A0AAN8S979"/>
<reference evidence="4 5" key="1">
    <citation type="submission" date="2023-10" db="EMBL/GenBank/DDBJ databases">
        <title>Genomes of two closely related lineages of the louse Polyplax serrata with different host specificities.</title>
        <authorList>
            <person name="Martinu J."/>
            <person name="Tarabai H."/>
            <person name="Stefka J."/>
            <person name="Hypsa V."/>
        </authorList>
    </citation>
    <scope>NUCLEOTIDE SEQUENCE [LARGE SCALE GENOMIC DNA]</scope>
    <source>
        <strain evidence="4">HR10_N</strain>
    </source>
</reference>
<feature type="domain" description="BRCT" evidence="3">
    <location>
        <begin position="196"/>
        <end position="285"/>
    </location>
</feature>
<comment type="caution">
    <text evidence="4">The sequence shown here is derived from an EMBL/GenBank/DDBJ whole genome shotgun (WGS) entry which is preliminary data.</text>
</comment>
<dbReference type="GO" id="GO:0033314">
    <property type="term" value="P:mitotic DNA replication checkpoint signaling"/>
    <property type="evidence" value="ECO:0007669"/>
    <property type="project" value="TreeGrafter"/>
</dbReference>
<dbReference type="GO" id="GO:0007095">
    <property type="term" value="P:mitotic G2 DNA damage checkpoint signaling"/>
    <property type="evidence" value="ECO:0007669"/>
    <property type="project" value="TreeGrafter"/>
</dbReference>
<dbReference type="InterPro" id="IPR036420">
    <property type="entry name" value="BRCT_dom_sf"/>
</dbReference>
<dbReference type="PANTHER" id="PTHR13561">
    <property type="entry name" value="DNA REPLICATION REGULATOR DPB11-RELATED"/>
    <property type="match status" value="1"/>
</dbReference>
<keyword evidence="1" id="KW-0677">Repeat</keyword>
<feature type="region of interest" description="Disordered" evidence="2">
    <location>
        <begin position="841"/>
        <end position="868"/>
    </location>
</feature>
<dbReference type="CDD" id="cd17731">
    <property type="entry name" value="BRCT_TopBP1_rpt2_like"/>
    <property type="match status" value="1"/>
</dbReference>
<feature type="domain" description="BRCT" evidence="3">
    <location>
        <begin position="384"/>
        <end position="472"/>
    </location>
</feature>
<evidence type="ECO:0000259" key="3">
    <source>
        <dbReference type="PROSITE" id="PS50172"/>
    </source>
</evidence>
<dbReference type="Gene3D" id="3.40.50.10190">
    <property type="entry name" value="BRCT domain"/>
    <property type="match status" value="8"/>
</dbReference>
<dbReference type="CDD" id="cd00027">
    <property type="entry name" value="BRCT"/>
    <property type="match status" value="1"/>
</dbReference>
<protein>
    <recommendedName>
        <fullName evidence="3">BRCT domain-containing protein</fullName>
    </recommendedName>
</protein>
<dbReference type="FunFam" id="3.40.50.10190:FF:000018">
    <property type="entry name" value="DNA topoisomerase 2-binding protein 1"/>
    <property type="match status" value="1"/>
</dbReference>
<proteinExistence type="predicted"/>
<dbReference type="PANTHER" id="PTHR13561:SF20">
    <property type="entry name" value="DNA TOPOISOMERASE 2-BINDING PROTEIN 1"/>
    <property type="match status" value="1"/>
</dbReference>
<dbReference type="InterPro" id="IPR049936">
    <property type="entry name" value="TopBP1_BRCT_8"/>
</dbReference>
<dbReference type="PROSITE" id="PS50172">
    <property type="entry name" value="BRCT"/>
    <property type="match status" value="5"/>
</dbReference>
<evidence type="ECO:0000313" key="4">
    <source>
        <dbReference type="EMBL" id="KAK6628686.1"/>
    </source>
</evidence>
<dbReference type="Proteomes" id="UP001372834">
    <property type="component" value="Unassembled WGS sequence"/>
</dbReference>
<sequence>MTQVDALKIYFVLPKDDGVEKDCSQDMRLASDLVVKCGGNRLWINPSDCIDIHPQKKDVFVFDKFEGVAFEALKKKSSKILGVRCLITCLTNGTTIPPSPHPVYMEPMRNLFVASSGFDQATKKLIQEKVQYMGGHYDNALRSIVTHLVAHNNISSKAIHAYKNNMKIMKLSWIEDVWQKNLVNDINGDDEIFHHHLSPLFNNLNVTTSGISKREKDALKLMIQNHGGNFMGTLEGNFTNILLVTKPEGEKFRVAQSWNIPCIKPAWVQDCIEAKAILLLKPYVVEAAKPKASTPNKENCTVNFSANFTANLSIIKNPGLQSTGDVDETASVLNAINDFHTQKLSTQKLATQTEILKVNSKNEKTVKSSHFNIINNVLLKNLKEAGQFLDGLNIYLYGFQSEDSEKLKRILNKGGAIRFDEMSESVTHVIAGKNYDQNLAKFAKLGAYILSVDWLVESMKLKGKANESKFLLVNNAPNSSEPPSPMSKKGAQLLSEQEGKIQKPSFQLEANDMKKLSQLDELLCRYNASQPDVTVTNNAGVTVTTNTTTTTTSTNNNKQDSSCSRTSDLGGDDFFSGLTFFLSSDLSEEEIKYLEDLIIERKGQIVGKRDFGVPDFAIVPAIGALLTGVIAKEVVNIYYVKDCCVEGCVLSPRYYHQPVDCIKNAEPLKNCVISVSNYIQGEREFMEMMIEALGGVAQSLLARKPKQGALKSTHLVCAEPQGQKYEGAVRWGLPVVHHDWLLKCAALGTHVSEKSYLVGDSTMPDNKSISDVTNQVEMKSRNTPTTVNYPSTKSPFSESVEKMPPPPTAQTRSVDGEIPSVNPYQTTPVHNAIARVKATETPKNMNSPDPNRTVTPISPYGAFYGRGSPSPTTRKRLWKWMNQGAEFPVDPPSKPIVSESEGTPISEMISRHLEMLKRKPEDLPPDSPIGAPFKRLNLDLSETDNGSKASVDSGLKKMKLIEENFTRNGIKSPSSLKKSGEPEGRQMVIVSESQAHTEVGWEDPVEKDLVLENLEKAKEIEVKPKVFMLSCITKQLEEIRELVEESGGVVSSLPYYDKKATHLITGNLTRAEKLMGSIAAGLWVLHPSYVDALKQTKNVHSVPEEDYEWGSPKQRFRLKLMSSNATDFAICSHSWRVCIKEGQPPAFNNVKILLHVSQSKQDSFKRLIEAGRGTVVTGKAPHYQNVEADICVYEASSTEDINFASLAKRNIPCVALVYISDILLKVTDALDKNLVPEFRQHWKGTK</sequence>
<name>A0AAN8S979_POLSC</name>
<evidence type="ECO:0000256" key="1">
    <source>
        <dbReference type="ARBA" id="ARBA00022737"/>
    </source>
</evidence>
<dbReference type="CDD" id="cd17738">
    <property type="entry name" value="BRCT_TopBP1_rpt7"/>
    <property type="match status" value="1"/>
</dbReference>
<dbReference type="Pfam" id="PF00533">
    <property type="entry name" value="BRCT"/>
    <property type="match status" value="3"/>
</dbReference>
<feature type="domain" description="BRCT" evidence="3">
    <location>
        <begin position="663"/>
        <end position="758"/>
    </location>
</feature>
<dbReference type="InterPro" id="IPR001357">
    <property type="entry name" value="BRCT_dom"/>
</dbReference>
<dbReference type="CDD" id="cd17728">
    <property type="entry name" value="BRCT_TopBP1_rpt8"/>
    <property type="match status" value="1"/>
</dbReference>
<dbReference type="InterPro" id="IPR059215">
    <property type="entry name" value="BRCT2_TopBP1-like"/>
</dbReference>
<feature type="region of interest" description="Disordered" evidence="2">
    <location>
        <begin position="782"/>
        <end position="825"/>
    </location>
</feature>
<dbReference type="GO" id="GO:0006270">
    <property type="term" value="P:DNA replication initiation"/>
    <property type="evidence" value="ECO:0007669"/>
    <property type="project" value="TreeGrafter"/>
</dbReference>
<feature type="compositionally biased region" description="Polar residues" evidence="2">
    <location>
        <begin position="841"/>
        <end position="856"/>
    </location>
</feature>
<feature type="region of interest" description="Disordered" evidence="2">
    <location>
        <begin position="474"/>
        <end position="495"/>
    </location>
</feature>
<feature type="domain" description="BRCT" evidence="3">
    <location>
        <begin position="103"/>
        <end position="176"/>
    </location>
</feature>
<evidence type="ECO:0000256" key="2">
    <source>
        <dbReference type="SAM" id="MobiDB-lite"/>
    </source>
</evidence>
<feature type="compositionally biased region" description="Polar residues" evidence="2">
    <location>
        <begin position="782"/>
        <end position="797"/>
    </location>
</feature>
<organism evidence="4 5">
    <name type="scientific">Polyplax serrata</name>
    <name type="common">Common mouse louse</name>
    <dbReference type="NCBI Taxonomy" id="468196"/>
    <lineage>
        <taxon>Eukaryota</taxon>
        <taxon>Metazoa</taxon>
        <taxon>Ecdysozoa</taxon>
        <taxon>Arthropoda</taxon>
        <taxon>Hexapoda</taxon>
        <taxon>Insecta</taxon>
        <taxon>Pterygota</taxon>
        <taxon>Neoptera</taxon>
        <taxon>Paraneoptera</taxon>
        <taxon>Psocodea</taxon>
        <taxon>Troctomorpha</taxon>
        <taxon>Phthiraptera</taxon>
        <taxon>Anoplura</taxon>
        <taxon>Polyplacidae</taxon>
        <taxon>Polyplax</taxon>
    </lineage>
</organism>